<keyword evidence="3" id="KW-1185">Reference proteome</keyword>
<organism evidence="2 3">
    <name type="scientific">Vibrio phage vB_VpaS_MAR10</name>
    <dbReference type="NCBI Taxonomy" id="1229755"/>
    <lineage>
        <taxon>Viruses</taxon>
        <taxon>Duplodnaviria</taxon>
        <taxon>Heunggongvirae</taxon>
        <taxon>Uroviricota</taxon>
        <taxon>Caudoviricetes</taxon>
        <taxon>Mardecavirus</taxon>
        <taxon>Mardecavirus MAR10</taxon>
    </lineage>
</organism>
<name>K7R9G8_9CAUD</name>
<evidence type="ECO:0000313" key="2">
    <source>
        <dbReference type="EMBL" id="AFV81313.1"/>
    </source>
</evidence>
<proteinExistence type="predicted"/>
<feature type="coiled-coil region" evidence="1">
    <location>
        <begin position="326"/>
        <end position="409"/>
    </location>
</feature>
<gene>
    <name evidence="2" type="ORF">MAR10_079</name>
</gene>
<sequence length="618" mass="70897">MSLHLLNIRGEKFKSFVEPFDFCLNRQPGLYLLRGDNVAEPSLGGNGVGKSTIWDALFWAFTGTTLRNLKNTDVKPWGTSGSTWVEFQACLDEDLITVRRQTSPNALTIESDNHQTGPQDISTEELLRFFNMDETQLLHSLIVGQFGTFFFDMLPAKKQELFSSILSLDVWISRSKVAGQMVKDMKNALQLAEVEYGKLESALATLGKVGYEGDADQWEEEHAIELEEWEATIERLKHELGTKDISKIDKDRTWAEQLLNDVESTLREMKREIDNLKEDIREVEADKRDADNAIEDMLKDLAVTMDQGECSYCGHGVSDNEIDRLESSTRVKVDELEDKIDSLIDEGKELQKDLKPKQDYYEDQQREREGLLDKLSKLDSEARMVSQDRKRIERELRHAEGSYDKLLRTENPWAKLRDDNESDAIELGAKIIECNETISNLNTAIARTQYWVKGFKDVRLFMIDNYLVDLEVEVNNSIKQLGLDGWRIEFSVDRETQRGTIKKGFEVYVYSPRNTKPVKWECWSGGESSRLKLAGELGLMEMIFTATGQEPNIEVFDEPTSFMSPEGIEDLLELLRERALLKQKQIYIIDHHSINFGGFEGVITIQRDNLGSRILETR</sequence>
<evidence type="ECO:0000313" key="3">
    <source>
        <dbReference type="Proteomes" id="UP000009398"/>
    </source>
</evidence>
<accession>K7R9G8</accession>
<feature type="coiled-coil region" evidence="1">
    <location>
        <begin position="182"/>
        <end position="300"/>
    </location>
</feature>
<keyword evidence="2" id="KW-0269">Exonuclease</keyword>
<dbReference type="PANTHER" id="PTHR32114:SF2">
    <property type="entry name" value="ABC TRANSPORTER ABCH.3"/>
    <property type="match status" value="1"/>
</dbReference>
<dbReference type="GO" id="GO:0004527">
    <property type="term" value="F:exonuclease activity"/>
    <property type="evidence" value="ECO:0007669"/>
    <property type="project" value="UniProtKB-KW"/>
</dbReference>
<dbReference type="InterPro" id="IPR027417">
    <property type="entry name" value="P-loop_NTPase"/>
</dbReference>
<dbReference type="KEGG" id="vg:14181812"/>
<reference evidence="2 3" key="1">
    <citation type="journal article" date="2012" name="J. Virol.">
        <title>Genome Sequence of Temperate Vibrio parahaemolyticus Bacteriophage vB_VpaS_MAR10.</title>
        <authorList>
            <person name="Alanis Villa A."/>
            <person name="Kropinski A.M."/>
            <person name="Abbasifar R."/>
            <person name="Abbasifar A."/>
            <person name="Griffiths M.W."/>
        </authorList>
    </citation>
    <scope>NUCLEOTIDE SEQUENCE [LARGE SCALE GENOMIC DNA]</scope>
</reference>
<keyword evidence="1" id="KW-0175">Coiled coil</keyword>
<dbReference type="RefSeq" id="YP_007111927.1">
    <property type="nucleotide sequence ID" value="NC_019713.1"/>
</dbReference>
<dbReference type="SUPFAM" id="SSF52540">
    <property type="entry name" value="P-loop containing nucleoside triphosphate hydrolases"/>
    <property type="match status" value="1"/>
</dbReference>
<dbReference type="Gene3D" id="3.40.50.300">
    <property type="entry name" value="P-loop containing nucleotide triphosphate hydrolases"/>
    <property type="match status" value="2"/>
</dbReference>
<dbReference type="GeneID" id="14181812"/>
<protein>
    <submittedName>
        <fullName evidence="2">SbcC type exonuclease</fullName>
    </submittedName>
</protein>
<dbReference type="EMBL" id="JX556418">
    <property type="protein sequence ID" value="AFV81313.1"/>
    <property type="molecule type" value="Genomic_DNA"/>
</dbReference>
<keyword evidence="2" id="KW-0540">Nuclease</keyword>
<keyword evidence="2" id="KW-0378">Hydrolase</keyword>
<dbReference type="PANTHER" id="PTHR32114">
    <property type="entry name" value="ABC TRANSPORTER ABCH.3"/>
    <property type="match status" value="1"/>
</dbReference>
<evidence type="ECO:0000256" key="1">
    <source>
        <dbReference type="SAM" id="Coils"/>
    </source>
</evidence>
<dbReference type="Proteomes" id="UP000009398">
    <property type="component" value="Segment"/>
</dbReference>